<protein>
    <recommendedName>
        <fullName evidence="6">LPS-assembly lipoprotein LptE</fullName>
    </recommendedName>
</protein>
<evidence type="ECO:0000256" key="6">
    <source>
        <dbReference type="HAMAP-Rule" id="MF_01186"/>
    </source>
</evidence>
<reference evidence="7 8" key="1">
    <citation type="submission" date="2019-08" db="EMBL/GenBank/DDBJ databases">
        <title>Amphibian skin-associated Pigmentiphaga: genome sequence and occurrence across geography and hosts.</title>
        <authorList>
            <person name="Bletz M.C."/>
            <person name="Bunk B."/>
            <person name="Sproeer C."/>
            <person name="Biwer P."/>
            <person name="Reiter S."/>
            <person name="Rabemananjara F.C.E."/>
            <person name="Schulz S."/>
            <person name="Overmann J."/>
            <person name="Vences M."/>
        </authorList>
    </citation>
    <scope>NUCLEOTIDE SEQUENCE [LARGE SCALE GENOMIC DNA]</scope>
    <source>
        <strain evidence="7 8">Mada1488</strain>
    </source>
</reference>
<dbReference type="Proteomes" id="UP000325161">
    <property type="component" value="Chromosome"/>
</dbReference>
<dbReference type="GO" id="GO:0043165">
    <property type="term" value="P:Gram-negative-bacterium-type cell outer membrane assembly"/>
    <property type="evidence" value="ECO:0007669"/>
    <property type="project" value="UniProtKB-UniRule"/>
</dbReference>
<proteinExistence type="inferred from homology"/>
<sequence length="151" mass="17401">MTAALAGCGFALRGQATLPYKTIYLGFSGNNELGANLRRNIRYTSSTEVVDRPQDAEALFQMMSEERQKIILTLDGQGRVRDYELIYRVVFRVHDGKGREFMPPTEISLRREISFNDSALMAKESEERLIYREMQADLVQQIMRRMEAQGR</sequence>
<keyword evidence="8" id="KW-1185">Reference proteome</keyword>
<accession>A0A5C0B857</accession>
<evidence type="ECO:0000313" key="8">
    <source>
        <dbReference type="Proteomes" id="UP000325161"/>
    </source>
</evidence>
<keyword evidence="1" id="KW-0732">Signal</keyword>
<dbReference type="AlphaFoldDB" id="A0A5C0B857"/>
<dbReference type="Pfam" id="PF04390">
    <property type="entry name" value="LptE"/>
    <property type="match status" value="1"/>
</dbReference>
<evidence type="ECO:0000256" key="4">
    <source>
        <dbReference type="ARBA" id="ARBA00023237"/>
    </source>
</evidence>
<evidence type="ECO:0000256" key="5">
    <source>
        <dbReference type="ARBA" id="ARBA00023288"/>
    </source>
</evidence>
<evidence type="ECO:0000256" key="2">
    <source>
        <dbReference type="ARBA" id="ARBA00023136"/>
    </source>
</evidence>
<dbReference type="GO" id="GO:0015920">
    <property type="term" value="P:lipopolysaccharide transport"/>
    <property type="evidence" value="ECO:0007669"/>
    <property type="project" value="TreeGrafter"/>
</dbReference>
<dbReference type="EMBL" id="CP043046">
    <property type="protein sequence ID" value="QEI09381.1"/>
    <property type="molecule type" value="Genomic_DNA"/>
</dbReference>
<dbReference type="OrthoDB" id="5298094at2"/>
<dbReference type="KEGG" id="pacr:FXN63_17005"/>
<dbReference type="GO" id="GO:0001530">
    <property type="term" value="F:lipopolysaccharide binding"/>
    <property type="evidence" value="ECO:0007669"/>
    <property type="project" value="TreeGrafter"/>
</dbReference>
<comment type="similarity">
    <text evidence="6">Belongs to the LptE lipoprotein family.</text>
</comment>
<keyword evidence="3" id="KW-0564">Palmitate</keyword>
<dbReference type="GO" id="GO:0009279">
    <property type="term" value="C:cell outer membrane"/>
    <property type="evidence" value="ECO:0007669"/>
    <property type="project" value="UniProtKB-UniRule"/>
</dbReference>
<keyword evidence="5" id="KW-0449">Lipoprotein</keyword>
<evidence type="ECO:0000256" key="3">
    <source>
        <dbReference type="ARBA" id="ARBA00023139"/>
    </source>
</evidence>
<evidence type="ECO:0000256" key="1">
    <source>
        <dbReference type="ARBA" id="ARBA00022729"/>
    </source>
</evidence>
<comment type="function">
    <text evidence="6">Together with LptD, is involved in the assembly of lipopolysaccharide (LPS) at the surface of the outer membrane. Required for the proper assembly of LptD. Binds LPS and may serve as the LPS recognition site at the outer membrane.</text>
</comment>
<dbReference type="PANTHER" id="PTHR38098:SF1">
    <property type="entry name" value="LPS-ASSEMBLY LIPOPROTEIN LPTE"/>
    <property type="match status" value="1"/>
</dbReference>
<evidence type="ECO:0000313" key="7">
    <source>
        <dbReference type="EMBL" id="QEI09381.1"/>
    </source>
</evidence>
<dbReference type="GO" id="GO:1990351">
    <property type="term" value="C:transporter complex"/>
    <property type="evidence" value="ECO:0007669"/>
    <property type="project" value="TreeGrafter"/>
</dbReference>
<gene>
    <name evidence="6" type="primary">lptE</name>
    <name evidence="7" type="ORF">FXN63_17005</name>
</gene>
<dbReference type="HAMAP" id="MF_01186">
    <property type="entry name" value="LPS_assembly_LptE"/>
    <property type="match status" value="1"/>
</dbReference>
<name>A0A5C0B857_9BURK</name>
<keyword evidence="2 6" id="KW-0472">Membrane</keyword>
<dbReference type="Gene3D" id="3.30.160.150">
    <property type="entry name" value="Lipoprotein like domain"/>
    <property type="match status" value="1"/>
</dbReference>
<dbReference type="InterPro" id="IPR007485">
    <property type="entry name" value="LPS_assembly_LptE"/>
</dbReference>
<keyword evidence="4 6" id="KW-0998">Cell outer membrane</keyword>
<comment type="subunit">
    <text evidence="6">Component of the lipopolysaccharide transport and assembly complex. Interacts with LptD.</text>
</comment>
<dbReference type="PANTHER" id="PTHR38098">
    <property type="entry name" value="LPS-ASSEMBLY LIPOPROTEIN LPTE"/>
    <property type="match status" value="1"/>
</dbReference>
<organism evidence="7 8">
    <name type="scientific">Pigmentiphaga aceris</name>
    <dbReference type="NCBI Taxonomy" id="1940612"/>
    <lineage>
        <taxon>Bacteria</taxon>
        <taxon>Pseudomonadati</taxon>
        <taxon>Pseudomonadota</taxon>
        <taxon>Betaproteobacteria</taxon>
        <taxon>Burkholderiales</taxon>
        <taxon>Alcaligenaceae</taxon>
        <taxon>Pigmentiphaga</taxon>
    </lineage>
</organism>